<dbReference type="RefSeq" id="WP_003597865.1">
    <property type="nucleotide sequence ID" value="NZ_BPQM01000084.1"/>
</dbReference>
<reference evidence="7" key="2">
    <citation type="submission" date="2021-08" db="EMBL/GenBank/DDBJ databases">
        <authorList>
            <person name="Tani A."/>
            <person name="Ola A."/>
            <person name="Ogura Y."/>
            <person name="Katsura K."/>
            <person name="Hayashi T."/>
        </authorList>
    </citation>
    <scope>NUCLEOTIDE SEQUENCE</scope>
    <source>
        <strain evidence="7">NBRC 103626</strain>
    </source>
</reference>
<feature type="domain" description="Cytochrome c" evidence="6">
    <location>
        <begin position="52"/>
        <end position="158"/>
    </location>
</feature>
<evidence type="ECO:0000313" key="8">
    <source>
        <dbReference type="Proteomes" id="UP001055108"/>
    </source>
</evidence>
<dbReference type="Gene3D" id="1.10.760.10">
    <property type="entry name" value="Cytochrome c-like domain"/>
    <property type="match status" value="1"/>
</dbReference>
<keyword evidence="8" id="KW-1185">Reference proteome</keyword>
<feature type="signal peptide" evidence="5">
    <location>
        <begin position="1"/>
        <end position="19"/>
    </location>
</feature>
<evidence type="ECO:0000256" key="2">
    <source>
        <dbReference type="ARBA" id="ARBA00022723"/>
    </source>
</evidence>
<dbReference type="SUPFAM" id="SSF46626">
    <property type="entry name" value="Cytochrome c"/>
    <property type="match status" value="1"/>
</dbReference>
<accession>A0AA37MCS4</accession>
<dbReference type="InterPro" id="IPR030999">
    <property type="entry name" value="Thiosulf_SoxX"/>
</dbReference>
<organism evidence="7 8">
    <name type="scientific">Methylobacterium gregans</name>
    <dbReference type="NCBI Taxonomy" id="374424"/>
    <lineage>
        <taxon>Bacteria</taxon>
        <taxon>Pseudomonadati</taxon>
        <taxon>Pseudomonadota</taxon>
        <taxon>Alphaproteobacteria</taxon>
        <taxon>Hyphomicrobiales</taxon>
        <taxon>Methylobacteriaceae</taxon>
        <taxon>Methylobacterium</taxon>
    </lineage>
</organism>
<keyword evidence="3 4" id="KW-0408">Iron</keyword>
<dbReference type="AlphaFoldDB" id="A0AA37MCS4"/>
<evidence type="ECO:0000259" key="6">
    <source>
        <dbReference type="PROSITE" id="PS51007"/>
    </source>
</evidence>
<keyword evidence="2 4" id="KW-0479">Metal-binding</keyword>
<evidence type="ECO:0000256" key="3">
    <source>
        <dbReference type="ARBA" id="ARBA00023004"/>
    </source>
</evidence>
<name>A0AA37MCS4_9HYPH</name>
<dbReference type="InterPro" id="IPR009056">
    <property type="entry name" value="Cyt_c-like_dom"/>
</dbReference>
<dbReference type="GO" id="GO:0046872">
    <property type="term" value="F:metal ion binding"/>
    <property type="evidence" value="ECO:0007669"/>
    <property type="project" value="UniProtKB-KW"/>
</dbReference>
<dbReference type="GO" id="GO:0009055">
    <property type="term" value="F:electron transfer activity"/>
    <property type="evidence" value="ECO:0007669"/>
    <property type="project" value="InterPro"/>
</dbReference>
<evidence type="ECO:0000313" key="7">
    <source>
        <dbReference type="EMBL" id="GJD80193.1"/>
    </source>
</evidence>
<evidence type="ECO:0000256" key="1">
    <source>
        <dbReference type="ARBA" id="ARBA00022617"/>
    </source>
</evidence>
<dbReference type="PROSITE" id="PS51007">
    <property type="entry name" value="CYTC"/>
    <property type="match status" value="1"/>
</dbReference>
<protein>
    <recommendedName>
        <fullName evidence="6">Cytochrome c domain-containing protein</fullName>
    </recommendedName>
</protein>
<reference evidence="7" key="1">
    <citation type="journal article" date="2016" name="Front. Microbiol.">
        <title>Genome Sequence of the Piezophilic, Mesophilic Sulfate-Reducing Bacterium Desulfovibrio indicus J2T.</title>
        <authorList>
            <person name="Cao J."/>
            <person name="Maignien L."/>
            <person name="Shao Z."/>
            <person name="Alain K."/>
            <person name="Jebbar M."/>
        </authorList>
    </citation>
    <scope>NUCLEOTIDE SEQUENCE</scope>
    <source>
        <strain evidence="7">NBRC 103626</strain>
    </source>
</reference>
<keyword evidence="5" id="KW-0732">Signal</keyword>
<evidence type="ECO:0000256" key="4">
    <source>
        <dbReference type="PROSITE-ProRule" id="PRU00433"/>
    </source>
</evidence>
<proteinExistence type="predicted"/>
<dbReference type="Pfam" id="PF00034">
    <property type="entry name" value="Cytochrom_C"/>
    <property type="match status" value="1"/>
</dbReference>
<sequence length="158" mass="16760">MRRPITAFALAGLCVLATAAGAETASTGLAPFKVVAVDGSDAIPEPLTDKPGNAAAGAKVVVNRRQGNCLGCHQVSSLSTESFHGEIGPSLDGVAERWDAAHLRMIVVNPKHVFTEATVMPAFYRIEGLHRVRPEFQGKPILTAQQVEDVVAYLTTLK</sequence>
<dbReference type="GO" id="GO:0020037">
    <property type="term" value="F:heme binding"/>
    <property type="evidence" value="ECO:0007669"/>
    <property type="project" value="InterPro"/>
</dbReference>
<dbReference type="Proteomes" id="UP001055108">
    <property type="component" value="Unassembled WGS sequence"/>
</dbReference>
<dbReference type="NCBIfam" id="TIGR04485">
    <property type="entry name" value="thiosulf_SoxX"/>
    <property type="match status" value="1"/>
</dbReference>
<evidence type="ECO:0000256" key="5">
    <source>
        <dbReference type="SAM" id="SignalP"/>
    </source>
</evidence>
<dbReference type="EMBL" id="BPQM01000084">
    <property type="protein sequence ID" value="GJD80193.1"/>
    <property type="molecule type" value="Genomic_DNA"/>
</dbReference>
<comment type="caution">
    <text evidence="7">The sequence shown here is derived from an EMBL/GenBank/DDBJ whole genome shotgun (WGS) entry which is preliminary data.</text>
</comment>
<gene>
    <name evidence="7" type="ORF">NBEOAGPD_3433</name>
</gene>
<feature type="chain" id="PRO_5041401882" description="Cytochrome c domain-containing protein" evidence="5">
    <location>
        <begin position="20"/>
        <end position="158"/>
    </location>
</feature>
<dbReference type="InterPro" id="IPR036909">
    <property type="entry name" value="Cyt_c-like_dom_sf"/>
</dbReference>
<keyword evidence="1 4" id="KW-0349">Heme</keyword>